<feature type="domain" description="SWIM-type" evidence="2">
    <location>
        <begin position="66"/>
        <end position="94"/>
    </location>
</feature>
<gene>
    <name evidence="3" type="ORF">J2Z32_002635</name>
</gene>
<keyword evidence="1" id="KW-0479">Metal-binding</keyword>
<dbReference type="PROSITE" id="PS50966">
    <property type="entry name" value="ZF_SWIM"/>
    <property type="match status" value="1"/>
</dbReference>
<proteinExistence type="predicted"/>
<keyword evidence="1" id="KW-0862">Zinc</keyword>
<reference evidence="3 4" key="1">
    <citation type="submission" date="2021-03" db="EMBL/GenBank/DDBJ databases">
        <title>Genomic Encyclopedia of Type Strains, Phase IV (KMG-IV): sequencing the most valuable type-strain genomes for metagenomic binning, comparative biology and taxonomic classification.</title>
        <authorList>
            <person name="Goeker M."/>
        </authorList>
    </citation>
    <scope>NUCLEOTIDE SEQUENCE [LARGE SCALE GENOMIC DNA]</scope>
    <source>
        <strain evidence="3 4">DSM 14349</strain>
    </source>
</reference>
<name>A0ABS4FTT2_9BACL</name>
<protein>
    <recommendedName>
        <fullName evidence="2">SWIM-type domain-containing protein</fullName>
    </recommendedName>
</protein>
<comment type="caution">
    <text evidence="3">The sequence shown here is derived from an EMBL/GenBank/DDBJ whole genome shotgun (WGS) entry which is preliminary data.</text>
</comment>
<organism evidence="3 4">
    <name type="scientific">Paenibacillus turicensis</name>
    <dbReference type="NCBI Taxonomy" id="160487"/>
    <lineage>
        <taxon>Bacteria</taxon>
        <taxon>Bacillati</taxon>
        <taxon>Bacillota</taxon>
        <taxon>Bacilli</taxon>
        <taxon>Bacillales</taxon>
        <taxon>Paenibacillaceae</taxon>
        <taxon>Paenibacillus</taxon>
    </lineage>
</organism>
<accession>A0ABS4FTT2</accession>
<evidence type="ECO:0000313" key="4">
    <source>
        <dbReference type="Proteomes" id="UP001519272"/>
    </source>
</evidence>
<evidence type="ECO:0000259" key="2">
    <source>
        <dbReference type="PROSITE" id="PS50966"/>
    </source>
</evidence>
<dbReference type="Proteomes" id="UP001519272">
    <property type="component" value="Unassembled WGS sequence"/>
</dbReference>
<dbReference type="InterPro" id="IPR007527">
    <property type="entry name" value="Znf_SWIM"/>
</dbReference>
<evidence type="ECO:0000256" key="1">
    <source>
        <dbReference type="PROSITE-ProRule" id="PRU00325"/>
    </source>
</evidence>
<dbReference type="RefSeq" id="WP_210089587.1">
    <property type="nucleotide sequence ID" value="NZ_JAGGKG010000011.1"/>
</dbReference>
<evidence type="ECO:0000313" key="3">
    <source>
        <dbReference type="EMBL" id="MBP1905987.1"/>
    </source>
</evidence>
<sequence length="558" mass="64019">MANSSLKGQFDSFISRCEDELLVRYSNKGLFNRANKDISKGLTVTYHFDLLDKVKCELSDDTICYLTNSLDTWTCSCPSSQLCKHVLISILYYREHQLVEAILEEKDQTIDFSWLVTTPMTELLQPYTPTMIDEVAFRLRYDEQLEITASSLLTVKMVNRGMEVAYTPEQGKMLCALKEREGEIVKLEVLLRYRAHQGIDDSSALIARKGIVSFPAGFLQGGMELLTSIVCSGLSRLPEEITIQLDTMAVHARSADLPNIERGLHSIKTELELYFACHIRFSMVILLEKITETYLVLKALQQQSTLPVEHQLGAKDLAQLTGSFRSKYYEVPKLHLYGLGAEPWQSKSLYKGITYYFYSLGDGRIHTYTESRPIYYDDISFDYVKHYEAHSPWQLDLSLKQFSKSEVSFTGMKVNEEGRLSSSAIAKLSVFERQLVEDIQFGSYEHKSTATYNRGTITSLFTRKSPSFVLFRVLQISESSFNQRTQSLIMNVQLEDEQHVQFTIPFQSQWEKALKVLERATFYEKHRHFIAFVRIEDDLIYPISFLSGGHVTSLLLDL</sequence>
<keyword evidence="1" id="KW-0863">Zinc-finger</keyword>
<dbReference type="EMBL" id="JAGGKG010000011">
    <property type="protein sequence ID" value="MBP1905987.1"/>
    <property type="molecule type" value="Genomic_DNA"/>
</dbReference>
<keyword evidence="4" id="KW-1185">Reference proteome</keyword>